<dbReference type="InterPro" id="IPR029063">
    <property type="entry name" value="SAM-dependent_MTases_sf"/>
</dbReference>
<proteinExistence type="predicted"/>
<evidence type="ECO:0000313" key="11">
    <source>
        <dbReference type="Proteomes" id="UP000289326"/>
    </source>
</evidence>
<dbReference type="Pfam" id="PF02384">
    <property type="entry name" value="N6_Mtase"/>
    <property type="match status" value="1"/>
</dbReference>
<feature type="coiled-coil region" evidence="7">
    <location>
        <begin position="393"/>
        <end position="431"/>
    </location>
</feature>
<dbReference type="RefSeq" id="WP_130429616.1">
    <property type="nucleotide sequence ID" value="NZ_CP034841.1"/>
</dbReference>
<keyword evidence="4" id="KW-0949">S-adenosyl-L-methionine</keyword>
<keyword evidence="2" id="KW-0489">Methyltransferase</keyword>
<dbReference type="GO" id="GO:0008170">
    <property type="term" value="F:N-methyltransferase activity"/>
    <property type="evidence" value="ECO:0007669"/>
    <property type="project" value="InterPro"/>
</dbReference>
<evidence type="ECO:0000256" key="3">
    <source>
        <dbReference type="ARBA" id="ARBA00022679"/>
    </source>
</evidence>
<dbReference type="InterPro" id="IPR051537">
    <property type="entry name" value="DNA_Adenine_Mtase"/>
</dbReference>
<evidence type="ECO:0000313" key="10">
    <source>
        <dbReference type="EMBL" id="QBF34839.1"/>
    </source>
</evidence>
<dbReference type="SUPFAM" id="SSF53335">
    <property type="entry name" value="S-adenosyl-L-methionine-dependent methyltransferases"/>
    <property type="match status" value="1"/>
</dbReference>
<gene>
    <name evidence="10" type="ORF">EG856_02860</name>
</gene>
<dbReference type="InterPro" id="IPR003356">
    <property type="entry name" value="DNA_methylase_A-5"/>
</dbReference>
<comment type="catalytic activity">
    <reaction evidence="6">
        <text>a 2'-deoxyadenosine in DNA + S-adenosyl-L-methionine = an N(6)-methyl-2'-deoxyadenosine in DNA + S-adenosyl-L-homocysteine + H(+)</text>
        <dbReference type="Rhea" id="RHEA:15197"/>
        <dbReference type="Rhea" id="RHEA-COMP:12418"/>
        <dbReference type="Rhea" id="RHEA-COMP:12419"/>
        <dbReference type="ChEBI" id="CHEBI:15378"/>
        <dbReference type="ChEBI" id="CHEBI:57856"/>
        <dbReference type="ChEBI" id="CHEBI:59789"/>
        <dbReference type="ChEBI" id="CHEBI:90615"/>
        <dbReference type="ChEBI" id="CHEBI:90616"/>
        <dbReference type="EC" id="2.1.1.72"/>
    </reaction>
</comment>
<keyword evidence="11" id="KW-1185">Reference proteome</keyword>
<dbReference type="AlphaFoldDB" id="A0A4P6MRY7"/>
<dbReference type="KEGG" id="mphi:EG856_02860"/>
<evidence type="ECO:0000256" key="4">
    <source>
        <dbReference type="ARBA" id="ARBA00022691"/>
    </source>
</evidence>
<keyword evidence="5" id="KW-0680">Restriction system</keyword>
<accession>A0A4P6MRY7</accession>
<dbReference type="EMBL" id="CP034841">
    <property type="protein sequence ID" value="QBF34839.1"/>
    <property type="molecule type" value="Genomic_DNA"/>
</dbReference>
<name>A0A4P6MRY7_9BACT</name>
<feature type="domain" description="DNA methylase adenine-specific" evidence="9">
    <location>
        <begin position="6"/>
        <end position="123"/>
    </location>
</feature>
<dbReference type="Proteomes" id="UP000289326">
    <property type="component" value="Chromosome"/>
</dbReference>
<dbReference type="Gene3D" id="3.40.50.150">
    <property type="entry name" value="Vaccinia Virus protein VP39"/>
    <property type="match status" value="1"/>
</dbReference>
<dbReference type="OrthoDB" id="9814572at2"/>
<keyword evidence="8" id="KW-1133">Transmembrane helix</keyword>
<evidence type="ECO:0000259" key="9">
    <source>
        <dbReference type="Pfam" id="PF02384"/>
    </source>
</evidence>
<evidence type="ECO:0000256" key="2">
    <source>
        <dbReference type="ARBA" id="ARBA00022603"/>
    </source>
</evidence>
<feature type="transmembrane region" description="Helical" evidence="8">
    <location>
        <begin position="26"/>
        <end position="46"/>
    </location>
</feature>
<dbReference type="GO" id="GO:0009307">
    <property type="term" value="P:DNA restriction-modification system"/>
    <property type="evidence" value="ECO:0007669"/>
    <property type="project" value="UniProtKB-KW"/>
</dbReference>
<evidence type="ECO:0000256" key="6">
    <source>
        <dbReference type="ARBA" id="ARBA00047942"/>
    </source>
</evidence>
<feature type="coiled-coil region" evidence="7">
    <location>
        <begin position="314"/>
        <end position="355"/>
    </location>
</feature>
<evidence type="ECO:0000256" key="5">
    <source>
        <dbReference type="ARBA" id="ARBA00022747"/>
    </source>
</evidence>
<keyword evidence="7" id="KW-0175">Coiled coil</keyword>
<keyword evidence="3" id="KW-0808">Transferase</keyword>
<sequence length="451" mass="52559">MEFYLGGGSEAKIRQKLIENGYIDTIIGLPAGIFFRTGIATIIMVLRKNRINRDIQFIDASKLFTKDSSTNRMEASHIRKIVDTYINKLDVEKFAKVVSYEQIKENDFNLNISRYIDSFEKEDFHDLYASLHGGIPNSEINKFKLLWDSMPNLKQSLIKPIDNQYSDFIDKNNIYQNIIEHNDTKIYLQKYTDIVNNLNEFLSSKLTNLQSIKNINIENLADEFDNFFFNHAAEIKIVDKYDLYQQAINIFKTIKNDLYAILANIEQKNNSYDNVLDNDFIGKKYFTDEWNQISALKADIEEKTSRIKEIEPDKKAKDTLTEEEQNELKQLQSEEKALKTNLKTLERNFDDKKASKISTLNETQFIELLHMKWSEALSKSILDKGNDIVNNEIAKLEKLAQKYDVTLSQINDQIKDNENELIQMLKELEGDEYDMKGINELINLLGKNNEK</sequence>
<dbReference type="PANTHER" id="PTHR42933:SF1">
    <property type="entry name" value="SITE-SPECIFIC DNA-METHYLTRANSFERASE (ADENINE-SPECIFIC)"/>
    <property type="match status" value="1"/>
</dbReference>
<evidence type="ECO:0000256" key="7">
    <source>
        <dbReference type="SAM" id="Coils"/>
    </source>
</evidence>
<evidence type="ECO:0000256" key="8">
    <source>
        <dbReference type="SAM" id="Phobius"/>
    </source>
</evidence>
<dbReference type="GO" id="GO:0032259">
    <property type="term" value="P:methylation"/>
    <property type="evidence" value="ECO:0007669"/>
    <property type="project" value="UniProtKB-KW"/>
</dbReference>
<dbReference type="PANTHER" id="PTHR42933">
    <property type="entry name" value="SLR6095 PROTEIN"/>
    <property type="match status" value="1"/>
</dbReference>
<dbReference type="EC" id="2.1.1.72" evidence="1"/>
<organism evidence="10 11">
    <name type="scientific">Mycoplasmopsis phocirhinis</name>
    <dbReference type="NCBI Taxonomy" id="142650"/>
    <lineage>
        <taxon>Bacteria</taxon>
        <taxon>Bacillati</taxon>
        <taxon>Mycoplasmatota</taxon>
        <taxon>Mycoplasmoidales</taxon>
        <taxon>Metamycoplasmataceae</taxon>
        <taxon>Mycoplasmopsis</taxon>
    </lineage>
</organism>
<dbReference type="REBASE" id="302038">
    <property type="entry name" value="M.Mph852ORF2855P"/>
</dbReference>
<reference evidence="10 11" key="1">
    <citation type="submission" date="2019-01" db="EMBL/GenBank/DDBJ databases">
        <title>Complete sequence and annotation of the Mycoplasma phocirhinis strain 852T genome.</title>
        <authorList>
            <person name="Frasca S.Jr."/>
            <person name="Kutish G.F."/>
            <person name="Castellanos Gell J."/>
            <person name="Michaels D.L."/>
            <person name="Brown D.R."/>
        </authorList>
    </citation>
    <scope>NUCLEOTIDE SEQUENCE [LARGE SCALE GENOMIC DNA]</scope>
    <source>
        <strain evidence="10 11">852</strain>
    </source>
</reference>
<keyword evidence="8" id="KW-0472">Membrane</keyword>
<dbReference type="GO" id="GO:0003677">
    <property type="term" value="F:DNA binding"/>
    <property type="evidence" value="ECO:0007669"/>
    <property type="project" value="InterPro"/>
</dbReference>
<keyword evidence="8" id="KW-0812">Transmembrane</keyword>
<dbReference type="GO" id="GO:0009007">
    <property type="term" value="F:site-specific DNA-methyltransferase (adenine-specific) activity"/>
    <property type="evidence" value="ECO:0007669"/>
    <property type="project" value="UniProtKB-EC"/>
</dbReference>
<protein>
    <recommendedName>
        <fullName evidence="1">site-specific DNA-methyltransferase (adenine-specific)</fullName>
        <ecNumber evidence="1">2.1.1.72</ecNumber>
    </recommendedName>
</protein>
<evidence type="ECO:0000256" key="1">
    <source>
        <dbReference type="ARBA" id="ARBA00011900"/>
    </source>
</evidence>